<accession>A0A813GFC4</accession>
<sequence length="129" mass="13697">ALLSFRVRVPRSRRCDGRQSVGRPGAEATAGRPVVAGGPSFGFCDLPGGQLRFPGYSFEMLILFCSSRLGLSTRAALLCLLWFGQLRLAGRAGLPVPPPGTGFAKPAATQRGSRCTTLPRLAAARHWCA</sequence>
<dbReference type="Proteomes" id="UP000654075">
    <property type="component" value="Unassembled WGS sequence"/>
</dbReference>
<evidence type="ECO:0000313" key="1">
    <source>
        <dbReference type="EMBL" id="CAE8623648.1"/>
    </source>
</evidence>
<organism evidence="1 2">
    <name type="scientific">Polarella glacialis</name>
    <name type="common">Dinoflagellate</name>
    <dbReference type="NCBI Taxonomy" id="89957"/>
    <lineage>
        <taxon>Eukaryota</taxon>
        <taxon>Sar</taxon>
        <taxon>Alveolata</taxon>
        <taxon>Dinophyceae</taxon>
        <taxon>Suessiales</taxon>
        <taxon>Suessiaceae</taxon>
        <taxon>Polarella</taxon>
    </lineage>
</organism>
<dbReference type="EMBL" id="CAJNNV010028206">
    <property type="protein sequence ID" value="CAE8623648.1"/>
    <property type="molecule type" value="Genomic_DNA"/>
</dbReference>
<reference evidence="1" key="1">
    <citation type="submission" date="2021-02" db="EMBL/GenBank/DDBJ databases">
        <authorList>
            <person name="Dougan E. K."/>
            <person name="Rhodes N."/>
            <person name="Thang M."/>
            <person name="Chan C."/>
        </authorList>
    </citation>
    <scope>NUCLEOTIDE SEQUENCE</scope>
</reference>
<gene>
    <name evidence="1" type="ORF">PGLA1383_LOCUS40890</name>
</gene>
<proteinExistence type="predicted"/>
<protein>
    <submittedName>
        <fullName evidence="1">Uncharacterized protein</fullName>
    </submittedName>
</protein>
<feature type="non-terminal residue" evidence="1">
    <location>
        <position position="1"/>
    </location>
</feature>
<name>A0A813GFC4_POLGL</name>
<dbReference type="AlphaFoldDB" id="A0A813GFC4"/>
<evidence type="ECO:0000313" key="2">
    <source>
        <dbReference type="Proteomes" id="UP000654075"/>
    </source>
</evidence>
<keyword evidence="2" id="KW-1185">Reference proteome</keyword>
<feature type="non-terminal residue" evidence="1">
    <location>
        <position position="129"/>
    </location>
</feature>
<comment type="caution">
    <text evidence="1">The sequence shown here is derived from an EMBL/GenBank/DDBJ whole genome shotgun (WGS) entry which is preliminary data.</text>
</comment>